<evidence type="ECO:0000313" key="1">
    <source>
        <dbReference type="EMBL" id="KAL2488996.1"/>
    </source>
</evidence>
<name>A0ABD1RLG6_9LAMI</name>
<keyword evidence="2" id="KW-1185">Reference proteome</keyword>
<dbReference type="AlphaFoldDB" id="A0ABD1RLG6"/>
<evidence type="ECO:0000313" key="2">
    <source>
        <dbReference type="Proteomes" id="UP001604277"/>
    </source>
</evidence>
<gene>
    <name evidence="1" type="ORF">Fot_42288</name>
</gene>
<dbReference type="Proteomes" id="UP001604277">
    <property type="component" value="Unassembled WGS sequence"/>
</dbReference>
<protein>
    <submittedName>
        <fullName evidence="1">Uncharacterized protein</fullName>
    </submittedName>
</protein>
<comment type="caution">
    <text evidence="1">The sequence shown here is derived from an EMBL/GenBank/DDBJ whole genome shotgun (WGS) entry which is preliminary data.</text>
</comment>
<sequence length="146" mass="16947">MERITQLEEANVQREGLLDKFWQLKEVTESLISDNLSLKADTKEAVKVEVENFRSQFMFTAHYKNFQTFFVNFETRQVLTEVKGLHPNLDIFSIETDYSVPEETEDVLTNLLLMGLKILWINLMKADFNPSRSLGNSTRAKPECPL</sequence>
<proteinExistence type="predicted"/>
<accession>A0ABD1RLG6</accession>
<reference evidence="2" key="1">
    <citation type="submission" date="2024-07" db="EMBL/GenBank/DDBJ databases">
        <title>Two chromosome-level genome assemblies of Korean endemic species Abeliophyllum distichum and Forsythia ovata (Oleaceae).</title>
        <authorList>
            <person name="Jang H."/>
        </authorList>
    </citation>
    <scope>NUCLEOTIDE SEQUENCE [LARGE SCALE GENOMIC DNA]</scope>
</reference>
<dbReference type="EMBL" id="JBFOLJ010000012">
    <property type="protein sequence ID" value="KAL2488996.1"/>
    <property type="molecule type" value="Genomic_DNA"/>
</dbReference>
<organism evidence="1 2">
    <name type="scientific">Forsythia ovata</name>
    <dbReference type="NCBI Taxonomy" id="205694"/>
    <lineage>
        <taxon>Eukaryota</taxon>
        <taxon>Viridiplantae</taxon>
        <taxon>Streptophyta</taxon>
        <taxon>Embryophyta</taxon>
        <taxon>Tracheophyta</taxon>
        <taxon>Spermatophyta</taxon>
        <taxon>Magnoliopsida</taxon>
        <taxon>eudicotyledons</taxon>
        <taxon>Gunneridae</taxon>
        <taxon>Pentapetalae</taxon>
        <taxon>asterids</taxon>
        <taxon>lamiids</taxon>
        <taxon>Lamiales</taxon>
        <taxon>Oleaceae</taxon>
        <taxon>Forsythieae</taxon>
        <taxon>Forsythia</taxon>
    </lineage>
</organism>